<keyword evidence="2" id="KW-1185">Reference proteome</keyword>
<dbReference type="Proteomes" id="UP000013840">
    <property type="component" value="Unassembled WGS sequence"/>
</dbReference>
<dbReference type="EMBL" id="AJAU01000017">
    <property type="protein sequence ID" value="EOL45827.1"/>
    <property type="molecule type" value="Genomic_DNA"/>
</dbReference>
<sequence length="260" mass="27924">MAYVKQNWRPFDDTLSVEENTLRGGVVTAERANHIESGIEITDKDLTVHKSDKVIHVTQADRTKWNGISDVQKVKITTDNGTAYLNVADHETILDRILKEGGGFKTGLASAKVSDSPSNTSATRFTSNMVAATGGSVLAQDAAGNVWSRIISSSKWHTEWQRLAATSQVQMSKITTDDGKPINTITSGDILSVVLANAPGVKSYASTNGASDHPSGVVPYRFTAQMTSTTHGNVIGMTDTGDAYLRAVVGGKWVAEWKKV</sequence>
<name>R3WEE2_9ENTE</name>
<dbReference type="eggNOG" id="ENOG502ZQEV">
    <property type="taxonomic scope" value="Bacteria"/>
</dbReference>
<dbReference type="STRING" id="317735.RU98_GL002156"/>
<evidence type="ECO:0000313" key="1">
    <source>
        <dbReference type="EMBL" id="EOL45827.1"/>
    </source>
</evidence>
<accession>R3WEE2</accession>
<evidence type="ECO:0000313" key="2">
    <source>
        <dbReference type="Proteomes" id="UP000013840"/>
    </source>
</evidence>
<protein>
    <submittedName>
        <fullName evidence="1">Uncharacterized protein</fullName>
    </submittedName>
</protein>
<comment type="caution">
    <text evidence="1">The sequence shown here is derived from an EMBL/GenBank/DDBJ whole genome shotgun (WGS) entry which is preliminary data.</text>
</comment>
<dbReference type="PATRIC" id="fig|1158612.3.peg.1609"/>
<organism evidence="1 2">
    <name type="scientific">Enterococcus caccae ATCC BAA-1240</name>
    <dbReference type="NCBI Taxonomy" id="1158612"/>
    <lineage>
        <taxon>Bacteria</taxon>
        <taxon>Bacillati</taxon>
        <taxon>Bacillota</taxon>
        <taxon>Bacilli</taxon>
        <taxon>Lactobacillales</taxon>
        <taxon>Enterococcaceae</taxon>
        <taxon>Enterococcus</taxon>
    </lineage>
</organism>
<proteinExistence type="predicted"/>
<dbReference type="AlphaFoldDB" id="R3WEE2"/>
<reference evidence="1 2" key="1">
    <citation type="submission" date="2013-02" db="EMBL/GenBank/DDBJ databases">
        <title>The Genome Sequence of Enterococcus caccae BAA-1240.</title>
        <authorList>
            <consortium name="The Broad Institute Genome Sequencing Platform"/>
            <consortium name="The Broad Institute Genome Sequencing Center for Infectious Disease"/>
            <person name="Earl A.M."/>
            <person name="Gilmore M.S."/>
            <person name="Lebreton F."/>
            <person name="Walker B."/>
            <person name="Young S.K."/>
            <person name="Zeng Q."/>
            <person name="Gargeya S."/>
            <person name="Fitzgerald M."/>
            <person name="Haas B."/>
            <person name="Abouelleil A."/>
            <person name="Alvarado L."/>
            <person name="Arachchi H.M."/>
            <person name="Berlin A.M."/>
            <person name="Chapman S.B."/>
            <person name="Dewar J."/>
            <person name="Goldberg J."/>
            <person name="Griggs A."/>
            <person name="Gujja S."/>
            <person name="Hansen M."/>
            <person name="Howarth C."/>
            <person name="Imamovic A."/>
            <person name="Larimer J."/>
            <person name="McCowan C."/>
            <person name="Murphy C."/>
            <person name="Neiman D."/>
            <person name="Pearson M."/>
            <person name="Priest M."/>
            <person name="Roberts A."/>
            <person name="Saif S."/>
            <person name="Shea T."/>
            <person name="Sisk P."/>
            <person name="Sykes S."/>
            <person name="Wortman J."/>
            <person name="Nusbaum C."/>
            <person name="Birren B."/>
        </authorList>
    </citation>
    <scope>NUCLEOTIDE SEQUENCE [LARGE SCALE GENOMIC DNA]</scope>
    <source>
        <strain evidence="1 2">ATCC BAA-1240</strain>
    </source>
</reference>
<gene>
    <name evidence="1" type="ORF">UC7_01624</name>
</gene>